<evidence type="ECO:0000313" key="2">
    <source>
        <dbReference type="Proteomes" id="UP001066276"/>
    </source>
</evidence>
<comment type="caution">
    <text evidence="1">The sequence shown here is derived from an EMBL/GenBank/DDBJ whole genome shotgun (WGS) entry which is preliminary data.</text>
</comment>
<reference evidence="1" key="1">
    <citation type="journal article" date="2022" name="bioRxiv">
        <title>Sequencing and chromosome-scale assembly of the giantPleurodeles waltlgenome.</title>
        <authorList>
            <person name="Brown T."/>
            <person name="Elewa A."/>
            <person name="Iarovenko S."/>
            <person name="Subramanian E."/>
            <person name="Araus A.J."/>
            <person name="Petzold A."/>
            <person name="Susuki M."/>
            <person name="Suzuki K.-i.T."/>
            <person name="Hayashi T."/>
            <person name="Toyoda A."/>
            <person name="Oliveira C."/>
            <person name="Osipova E."/>
            <person name="Leigh N.D."/>
            <person name="Simon A."/>
            <person name="Yun M.H."/>
        </authorList>
    </citation>
    <scope>NUCLEOTIDE SEQUENCE</scope>
    <source>
        <strain evidence="1">20211129_DDA</strain>
        <tissue evidence="1">Liver</tissue>
    </source>
</reference>
<accession>A0AAV7QJC5</accession>
<organism evidence="1 2">
    <name type="scientific">Pleurodeles waltl</name>
    <name type="common">Iberian ribbed newt</name>
    <dbReference type="NCBI Taxonomy" id="8319"/>
    <lineage>
        <taxon>Eukaryota</taxon>
        <taxon>Metazoa</taxon>
        <taxon>Chordata</taxon>
        <taxon>Craniata</taxon>
        <taxon>Vertebrata</taxon>
        <taxon>Euteleostomi</taxon>
        <taxon>Amphibia</taxon>
        <taxon>Batrachia</taxon>
        <taxon>Caudata</taxon>
        <taxon>Salamandroidea</taxon>
        <taxon>Salamandridae</taxon>
        <taxon>Pleurodelinae</taxon>
        <taxon>Pleurodeles</taxon>
    </lineage>
</organism>
<proteinExistence type="predicted"/>
<evidence type="ECO:0000313" key="1">
    <source>
        <dbReference type="EMBL" id="KAJ1139451.1"/>
    </source>
</evidence>
<sequence length="68" mass="7464">MPPRRIPDTPLMLRLTLPSPCLAPPAICASEYVRTVHFDRLGSVLLLVLLPLPWGQSAVAPRCDCRAT</sequence>
<dbReference type="AlphaFoldDB" id="A0AAV7QJC5"/>
<dbReference type="Proteomes" id="UP001066276">
    <property type="component" value="Chromosome 6"/>
</dbReference>
<keyword evidence="2" id="KW-1185">Reference proteome</keyword>
<dbReference type="EMBL" id="JANPWB010000010">
    <property type="protein sequence ID" value="KAJ1139451.1"/>
    <property type="molecule type" value="Genomic_DNA"/>
</dbReference>
<name>A0AAV7QJC5_PLEWA</name>
<protein>
    <submittedName>
        <fullName evidence="1">Uncharacterized protein</fullName>
    </submittedName>
</protein>
<gene>
    <name evidence="1" type="ORF">NDU88_005823</name>
</gene>